<dbReference type="OrthoDB" id="159379at2"/>
<feature type="domain" description="Card1 CARF" evidence="1">
    <location>
        <begin position="16"/>
        <end position="68"/>
    </location>
</feature>
<comment type="caution">
    <text evidence="2">The sequence shown here is derived from an EMBL/GenBank/DDBJ whole genome shotgun (WGS) entry which is preliminary data.</text>
</comment>
<protein>
    <recommendedName>
        <fullName evidence="1">Card1 CARF domain-containing protein</fullName>
    </recommendedName>
</protein>
<dbReference type="InterPro" id="IPR056339">
    <property type="entry name" value="CARF_Card1"/>
</dbReference>
<evidence type="ECO:0000259" key="1">
    <source>
        <dbReference type="Pfam" id="PF23400"/>
    </source>
</evidence>
<dbReference type="Proteomes" id="UP000248806">
    <property type="component" value="Unassembled WGS sequence"/>
</dbReference>
<reference evidence="2 3" key="1">
    <citation type="submission" date="2018-06" db="EMBL/GenBank/DDBJ databases">
        <title>Genomic Encyclopedia of Archaeal and Bacterial Type Strains, Phase II (KMG-II): from individual species to whole genera.</title>
        <authorList>
            <person name="Goeker M."/>
        </authorList>
    </citation>
    <scope>NUCLEOTIDE SEQUENCE [LARGE SCALE GENOMIC DNA]</scope>
    <source>
        <strain evidence="2 3">ATCC BAA-1881</strain>
    </source>
</reference>
<dbReference type="SUPFAM" id="SSF52980">
    <property type="entry name" value="Restriction endonuclease-like"/>
    <property type="match status" value="1"/>
</dbReference>
<organism evidence="2 3">
    <name type="scientific">Thermosporothrix hazakensis</name>
    <dbReference type="NCBI Taxonomy" id="644383"/>
    <lineage>
        <taxon>Bacteria</taxon>
        <taxon>Bacillati</taxon>
        <taxon>Chloroflexota</taxon>
        <taxon>Ktedonobacteria</taxon>
        <taxon>Ktedonobacterales</taxon>
        <taxon>Thermosporotrichaceae</taxon>
        <taxon>Thermosporothrix</taxon>
    </lineage>
</organism>
<keyword evidence="3" id="KW-1185">Reference proteome</keyword>
<dbReference type="Pfam" id="PF23400">
    <property type="entry name" value="CARF_Card1"/>
    <property type="match status" value="1"/>
</dbReference>
<dbReference type="RefSeq" id="WP_111323683.1">
    <property type="nucleotide sequence ID" value="NZ_BIFX01000003.1"/>
</dbReference>
<sequence>METIIQDIAHALSPFDEHEFLFNATGGTKIMALAATLLAEKYRSPMVYLESEGKQYNFYYHTWEDHRLISHKQPLEGSYLHLEDVFNLYLGPGKWEECGPDPKKDGAHFEGVLAEALRAHGYEVMLGVKGLNGQLDIDIAICFQNQFGIIEAKSDKNGKSWMGLNSYARL</sequence>
<evidence type="ECO:0000313" key="2">
    <source>
        <dbReference type="EMBL" id="PZW27930.1"/>
    </source>
</evidence>
<name>A0A326U5P5_THEHA</name>
<dbReference type="EMBL" id="QKUF01000011">
    <property type="protein sequence ID" value="PZW27930.1"/>
    <property type="molecule type" value="Genomic_DNA"/>
</dbReference>
<evidence type="ECO:0000313" key="3">
    <source>
        <dbReference type="Proteomes" id="UP000248806"/>
    </source>
</evidence>
<gene>
    <name evidence="2" type="ORF">EI42_03308</name>
</gene>
<accession>A0A326U5P5</accession>
<proteinExistence type="predicted"/>
<dbReference type="Gene3D" id="3.40.50.10770">
    <property type="entry name" value="Hypothetical protein VC1899 like domain (Restriction endonuclease-like)"/>
    <property type="match status" value="1"/>
</dbReference>
<dbReference type="AlphaFoldDB" id="A0A326U5P5"/>
<dbReference type="InterPro" id="IPR011335">
    <property type="entry name" value="Restrct_endonuc-II-like"/>
</dbReference>